<sequence length="92" mass="10525">MFGKRVHIELLTNLPLTLSILRPLRPASEEGHKEIAAHTLQSSSGMLRFDVNLSPTQRSTILFSADLMSRRKDRLMAFRFGCLVSIDMQRIR</sequence>
<organism evidence="1 2">
    <name type="scientific">Steinernema glaseri</name>
    <dbReference type="NCBI Taxonomy" id="37863"/>
    <lineage>
        <taxon>Eukaryota</taxon>
        <taxon>Metazoa</taxon>
        <taxon>Ecdysozoa</taxon>
        <taxon>Nematoda</taxon>
        <taxon>Chromadorea</taxon>
        <taxon>Rhabditida</taxon>
        <taxon>Tylenchina</taxon>
        <taxon>Panagrolaimomorpha</taxon>
        <taxon>Strongyloidoidea</taxon>
        <taxon>Steinernematidae</taxon>
        <taxon>Steinernema</taxon>
    </lineage>
</organism>
<protein>
    <submittedName>
        <fullName evidence="2">Uncharacterized protein</fullName>
    </submittedName>
</protein>
<dbReference type="AlphaFoldDB" id="A0A1I7YCG6"/>
<evidence type="ECO:0000313" key="2">
    <source>
        <dbReference type="WBParaSite" id="L893_g14731.t1"/>
    </source>
</evidence>
<dbReference type="WBParaSite" id="L893_g14731.t1">
    <property type="protein sequence ID" value="L893_g14731.t1"/>
    <property type="gene ID" value="L893_g14731"/>
</dbReference>
<keyword evidence="1" id="KW-1185">Reference proteome</keyword>
<dbReference type="Proteomes" id="UP000095287">
    <property type="component" value="Unplaced"/>
</dbReference>
<reference evidence="2" key="1">
    <citation type="submission" date="2016-11" db="UniProtKB">
        <authorList>
            <consortium name="WormBaseParasite"/>
        </authorList>
    </citation>
    <scope>IDENTIFICATION</scope>
</reference>
<name>A0A1I7YCG6_9BILA</name>
<evidence type="ECO:0000313" key="1">
    <source>
        <dbReference type="Proteomes" id="UP000095287"/>
    </source>
</evidence>
<proteinExistence type="predicted"/>
<accession>A0A1I7YCG6</accession>